<evidence type="ECO:0000256" key="1">
    <source>
        <dbReference type="SAM" id="SignalP"/>
    </source>
</evidence>
<keyword evidence="3" id="KW-1185">Reference proteome</keyword>
<dbReference type="Proteomes" id="UP001219518">
    <property type="component" value="Unassembled WGS sequence"/>
</dbReference>
<sequence>MNRVDMIAPVVLACCVLHNICLEGLAGINDDVEDFIREGRPHANLRGNPQEQNINGVAVEVAPVDNDGEAKRNYLVTIVPRVL</sequence>
<keyword evidence="1" id="KW-0732">Signal</keyword>
<dbReference type="AlphaFoldDB" id="A0AAE1HGI7"/>
<comment type="caution">
    <text evidence="2">The sequence shown here is derived from an EMBL/GenBank/DDBJ whole genome shotgun (WGS) entry which is preliminary data.</text>
</comment>
<feature type="signal peptide" evidence="1">
    <location>
        <begin position="1"/>
        <end position="27"/>
    </location>
</feature>
<gene>
    <name evidence="2" type="ORF">KUF71_009477</name>
</gene>
<protein>
    <submittedName>
        <fullName evidence="2">Nuclease</fullName>
    </submittedName>
</protein>
<accession>A0AAE1HGI7</accession>
<reference evidence="2" key="1">
    <citation type="submission" date="2021-07" db="EMBL/GenBank/DDBJ databases">
        <authorList>
            <person name="Catto M.A."/>
            <person name="Jacobson A."/>
            <person name="Kennedy G."/>
            <person name="Labadie P."/>
            <person name="Hunt B.G."/>
            <person name="Srinivasan R."/>
        </authorList>
    </citation>
    <scope>NUCLEOTIDE SEQUENCE</scope>
    <source>
        <strain evidence="2">PL_HMW_Pooled</strain>
        <tissue evidence="2">Head</tissue>
    </source>
</reference>
<evidence type="ECO:0000313" key="2">
    <source>
        <dbReference type="EMBL" id="KAK3920190.1"/>
    </source>
</evidence>
<reference evidence="2" key="2">
    <citation type="journal article" date="2023" name="BMC Genomics">
        <title>Pest status, molecular evolution, and epigenetic factors derived from the genome assembly of Frankliniella fusca, a thysanopteran phytovirus vector.</title>
        <authorList>
            <person name="Catto M.A."/>
            <person name="Labadie P.E."/>
            <person name="Jacobson A.L."/>
            <person name="Kennedy G.G."/>
            <person name="Srinivasan R."/>
            <person name="Hunt B.G."/>
        </authorList>
    </citation>
    <scope>NUCLEOTIDE SEQUENCE</scope>
    <source>
        <strain evidence="2">PL_HMW_Pooled</strain>
    </source>
</reference>
<name>A0AAE1HGI7_9NEOP</name>
<organism evidence="2 3">
    <name type="scientific">Frankliniella fusca</name>
    <dbReference type="NCBI Taxonomy" id="407009"/>
    <lineage>
        <taxon>Eukaryota</taxon>
        <taxon>Metazoa</taxon>
        <taxon>Ecdysozoa</taxon>
        <taxon>Arthropoda</taxon>
        <taxon>Hexapoda</taxon>
        <taxon>Insecta</taxon>
        <taxon>Pterygota</taxon>
        <taxon>Neoptera</taxon>
        <taxon>Paraneoptera</taxon>
        <taxon>Thysanoptera</taxon>
        <taxon>Terebrantia</taxon>
        <taxon>Thripoidea</taxon>
        <taxon>Thripidae</taxon>
        <taxon>Frankliniella</taxon>
    </lineage>
</organism>
<evidence type="ECO:0000313" key="3">
    <source>
        <dbReference type="Proteomes" id="UP001219518"/>
    </source>
</evidence>
<dbReference type="EMBL" id="JAHWGI010000990">
    <property type="protein sequence ID" value="KAK3920190.1"/>
    <property type="molecule type" value="Genomic_DNA"/>
</dbReference>
<proteinExistence type="predicted"/>
<feature type="chain" id="PRO_5042169298" evidence="1">
    <location>
        <begin position="28"/>
        <end position="83"/>
    </location>
</feature>